<proteinExistence type="predicted"/>
<keyword evidence="1" id="KW-0732">Signal</keyword>
<dbReference type="RefSeq" id="WP_147937139.1">
    <property type="nucleotide sequence ID" value="NZ_VPFD01000037.1"/>
</dbReference>
<comment type="caution">
    <text evidence="2">The sequence shown here is derived from an EMBL/GenBank/DDBJ whole genome shotgun (WGS) entry which is preliminary data.</text>
</comment>
<sequence length="72" mass="7934">MKRQFTALALVAGLAVATVAIAKPQYGYTITYYSDASYSTVVGDGEFTCTGKWKLYNGVKTDFYLESNEIEC</sequence>
<feature type="signal peptide" evidence="1">
    <location>
        <begin position="1"/>
        <end position="22"/>
    </location>
</feature>
<feature type="chain" id="PRO_5023070884" evidence="1">
    <location>
        <begin position="23"/>
        <end position="72"/>
    </location>
</feature>
<evidence type="ECO:0000313" key="3">
    <source>
        <dbReference type="Proteomes" id="UP000321413"/>
    </source>
</evidence>
<dbReference type="AlphaFoldDB" id="A0A5C7FPE6"/>
<organism evidence="2 3">
    <name type="scientific">Massilia arenae</name>
    <dbReference type="NCBI Taxonomy" id="2603288"/>
    <lineage>
        <taxon>Bacteria</taxon>
        <taxon>Pseudomonadati</taxon>
        <taxon>Pseudomonadota</taxon>
        <taxon>Betaproteobacteria</taxon>
        <taxon>Burkholderiales</taxon>
        <taxon>Oxalobacteraceae</taxon>
        <taxon>Telluria group</taxon>
        <taxon>Massilia</taxon>
    </lineage>
</organism>
<gene>
    <name evidence="2" type="ORF">FVD38_24170</name>
</gene>
<dbReference type="EMBL" id="VPFD01000037">
    <property type="protein sequence ID" value="TXF96499.1"/>
    <property type="molecule type" value="Genomic_DNA"/>
</dbReference>
<keyword evidence="3" id="KW-1185">Reference proteome</keyword>
<reference evidence="2 3" key="1">
    <citation type="submission" date="2019-08" db="EMBL/GenBank/DDBJ databases">
        <title>Massilia golmudensis sp. nov., isolated from sand in the Qinghai-Tibetan Plateau.</title>
        <authorList>
            <person name="Zhang B."/>
        </authorList>
    </citation>
    <scope>NUCLEOTIDE SEQUENCE [LARGE SCALE GENOMIC DNA]</scope>
    <source>
        <strain evidence="2 3">GEM5</strain>
    </source>
</reference>
<name>A0A5C7FPE6_9BURK</name>
<dbReference type="Proteomes" id="UP000321413">
    <property type="component" value="Unassembled WGS sequence"/>
</dbReference>
<evidence type="ECO:0000313" key="2">
    <source>
        <dbReference type="EMBL" id="TXF96499.1"/>
    </source>
</evidence>
<protein>
    <submittedName>
        <fullName evidence="2">Uncharacterized protein</fullName>
    </submittedName>
</protein>
<evidence type="ECO:0000256" key="1">
    <source>
        <dbReference type="SAM" id="SignalP"/>
    </source>
</evidence>
<accession>A0A5C7FPE6</accession>